<dbReference type="PANTHER" id="PTHR33820:SF4">
    <property type="entry name" value="COILED-COIL DOMAIN-CONTAINING PROTEIN 17"/>
    <property type="match status" value="1"/>
</dbReference>
<comment type="caution">
    <text evidence="3">The sequence shown here is derived from an EMBL/GenBank/DDBJ whole genome shotgun (WGS) entry which is preliminary data.</text>
</comment>
<protein>
    <recommendedName>
        <fullName evidence="5">Coiled-coil domain-containing protein 17</fullName>
    </recommendedName>
</protein>
<proteinExistence type="predicted"/>
<evidence type="ECO:0000256" key="2">
    <source>
        <dbReference type="SAM" id="MobiDB-lite"/>
    </source>
</evidence>
<dbReference type="PANTHER" id="PTHR33820">
    <property type="entry name" value="COILED-COIL DOMAIN-CONTAINING PROTEIN 17"/>
    <property type="match status" value="1"/>
</dbReference>
<evidence type="ECO:0000313" key="4">
    <source>
        <dbReference type="Proteomes" id="UP001557470"/>
    </source>
</evidence>
<evidence type="ECO:0008006" key="5">
    <source>
        <dbReference type="Google" id="ProtNLM"/>
    </source>
</evidence>
<feature type="region of interest" description="Disordered" evidence="2">
    <location>
        <begin position="273"/>
        <end position="298"/>
    </location>
</feature>
<organism evidence="3 4">
    <name type="scientific">Umbra pygmaea</name>
    <name type="common">Eastern mudminnow</name>
    <dbReference type="NCBI Taxonomy" id="75934"/>
    <lineage>
        <taxon>Eukaryota</taxon>
        <taxon>Metazoa</taxon>
        <taxon>Chordata</taxon>
        <taxon>Craniata</taxon>
        <taxon>Vertebrata</taxon>
        <taxon>Euteleostomi</taxon>
        <taxon>Actinopterygii</taxon>
        <taxon>Neopterygii</taxon>
        <taxon>Teleostei</taxon>
        <taxon>Protacanthopterygii</taxon>
        <taxon>Esociformes</taxon>
        <taxon>Umbridae</taxon>
        <taxon>Umbra</taxon>
    </lineage>
</organism>
<dbReference type="InterPro" id="IPR038800">
    <property type="entry name" value="CCDC17"/>
</dbReference>
<feature type="coiled-coil region" evidence="1">
    <location>
        <begin position="178"/>
        <end position="205"/>
    </location>
</feature>
<dbReference type="Proteomes" id="UP001557470">
    <property type="component" value="Unassembled WGS sequence"/>
</dbReference>
<reference evidence="3 4" key="1">
    <citation type="submission" date="2024-06" db="EMBL/GenBank/DDBJ databases">
        <authorList>
            <person name="Pan Q."/>
            <person name="Wen M."/>
            <person name="Jouanno E."/>
            <person name="Zahm M."/>
            <person name="Klopp C."/>
            <person name="Cabau C."/>
            <person name="Louis A."/>
            <person name="Berthelot C."/>
            <person name="Parey E."/>
            <person name="Roest Crollius H."/>
            <person name="Montfort J."/>
            <person name="Robinson-Rechavi M."/>
            <person name="Bouchez O."/>
            <person name="Lampietro C."/>
            <person name="Lopez Roques C."/>
            <person name="Donnadieu C."/>
            <person name="Postlethwait J."/>
            <person name="Bobe J."/>
            <person name="Verreycken H."/>
            <person name="Guiguen Y."/>
        </authorList>
    </citation>
    <scope>NUCLEOTIDE SEQUENCE [LARGE SCALE GENOMIC DNA]</scope>
    <source>
        <strain evidence="3">Up_M1</strain>
        <tissue evidence="3">Testis</tissue>
    </source>
</reference>
<name>A0ABD0XMZ3_UMBPY</name>
<sequence>MEQSRDFSCRECSMAFPSLELLEKHKAFFCIGSSIGDPTVLRRGQTQSKSLFPQLPHTPAHRMVQSGIPLWSLPGKTDEGDPQGSVSEKPSLRSLADEFDKLRMSTEENMAKWPPGTEDLVQLSVRQRSHRDQLREMAQQHDRQLAEIRAYHHLLEQQRDEIARNLGALFGRGSMGHLESLLLELREKEKKNEEALQQLRVHVTDLQPGVKDMNSESPNSENRKGHMFNFDLISSVDGPLSNQIRALRLAYIQSDGSDPAFLAHMHDMELEAQSLEKQSEPGTDSKRRRKRIKSTQRSEYSEILAVEQENQRLEEEIFRIQMARGKQHREDVAVGSELHHIKSEHIHHIASVQAEIESLRREIERFRQGPRDWRLSPPPPTLFPALPTMHPVAQIQAAPAFTQPRPNSSLARWHKLDPLEPVVPAPYDPAASFVVFYDLVLGVDTTLSVLRLVSSLFSGELEVGQPSPLPPTQCQSGENQPYTHSVPPGNYALLAAKQPMPRMQPSASLSLVVELQASPYSQETQSLVSWGWVQFMLFDKHNQVQSGSWRVPVRSLPIRPTISPSQLNSTPQVGNMELCLRLVDARDEAMQSIAKINLSHYKYPSMSIQVSDLHKRQEDTPVPMSTLRSPTVNHYVSVHPYTDHEEPPPMEETNLR</sequence>
<dbReference type="EMBL" id="JAGEUA010000001">
    <property type="protein sequence ID" value="KAL1022748.1"/>
    <property type="molecule type" value="Genomic_DNA"/>
</dbReference>
<accession>A0ABD0XMZ3</accession>
<dbReference type="AlphaFoldDB" id="A0ABD0XMZ3"/>
<gene>
    <name evidence="3" type="ORF">UPYG_G00031820</name>
</gene>
<keyword evidence="4" id="KW-1185">Reference proteome</keyword>
<evidence type="ECO:0000256" key="1">
    <source>
        <dbReference type="SAM" id="Coils"/>
    </source>
</evidence>
<evidence type="ECO:0000313" key="3">
    <source>
        <dbReference type="EMBL" id="KAL1022748.1"/>
    </source>
</evidence>
<keyword evidence="1" id="KW-0175">Coiled coil</keyword>